<evidence type="ECO:0000313" key="3">
    <source>
        <dbReference type="Proteomes" id="UP001202328"/>
    </source>
</evidence>
<feature type="compositionally biased region" description="Acidic residues" evidence="1">
    <location>
        <begin position="1145"/>
        <end position="1160"/>
    </location>
</feature>
<feature type="compositionally biased region" description="Polar residues" evidence="1">
    <location>
        <begin position="394"/>
        <end position="417"/>
    </location>
</feature>
<feature type="compositionally biased region" description="Basic and acidic residues" evidence="1">
    <location>
        <begin position="1343"/>
        <end position="1353"/>
    </location>
</feature>
<feature type="compositionally biased region" description="Polar residues" evidence="1">
    <location>
        <begin position="361"/>
        <end position="370"/>
    </location>
</feature>
<feature type="compositionally biased region" description="Basic and acidic residues" evidence="1">
    <location>
        <begin position="246"/>
        <end position="256"/>
    </location>
</feature>
<feature type="compositionally biased region" description="Low complexity" evidence="1">
    <location>
        <begin position="636"/>
        <end position="657"/>
    </location>
</feature>
<feature type="compositionally biased region" description="Polar residues" evidence="1">
    <location>
        <begin position="930"/>
        <end position="946"/>
    </location>
</feature>
<proteinExistence type="predicted"/>
<keyword evidence="3" id="KW-1185">Reference proteome</keyword>
<reference evidence="2" key="1">
    <citation type="submission" date="2022-04" db="EMBL/GenBank/DDBJ databases">
        <title>A functionally conserved STORR gene fusion in Papaver species that diverged 16.8 million years ago.</title>
        <authorList>
            <person name="Catania T."/>
        </authorList>
    </citation>
    <scope>NUCLEOTIDE SEQUENCE</scope>
    <source>
        <strain evidence="2">S-188037</strain>
    </source>
</reference>
<feature type="compositionally biased region" description="Basic and acidic residues" evidence="1">
    <location>
        <begin position="730"/>
        <end position="755"/>
    </location>
</feature>
<feature type="region of interest" description="Disordered" evidence="1">
    <location>
        <begin position="520"/>
        <end position="784"/>
    </location>
</feature>
<feature type="compositionally biased region" description="Polar residues" evidence="1">
    <location>
        <begin position="1024"/>
        <end position="1045"/>
    </location>
</feature>
<feature type="compositionally biased region" description="Basic and acidic residues" evidence="1">
    <location>
        <begin position="271"/>
        <end position="292"/>
    </location>
</feature>
<accession>A0AAD4S7L1</accession>
<feature type="compositionally biased region" description="Basic and acidic residues" evidence="1">
    <location>
        <begin position="478"/>
        <end position="496"/>
    </location>
</feature>
<feature type="compositionally biased region" description="Polar residues" evidence="1">
    <location>
        <begin position="965"/>
        <end position="976"/>
    </location>
</feature>
<evidence type="ECO:0000256" key="1">
    <source>
        <dbReference type="SAM" id="MobiDB-lite"/>
    </source>
</evidence>
<feature type="compositionally biased region" description="Basic and acidic residues" evidence="1">
    <location>
        <begin position="1177"/>
        <end position="1195"/>
    </location>
</feature>
<name>A0AAD4S7L1_9MAGN</name>
<feature type="region of interest" description="Disordered" evidence="1">
    <location>
        <begin position="790"/>
        <end position="809"/>
    </location>
</feature>
<feature type="region of interest" description="Disordered" evidence="1">
    <location>
        <begin position="1333"/>
        <end position="1353"/>
    </location>
</feature>
<feature type="compositionally biased region" description="Polar residues" evidence="1">
    <location>
        <begin position="1074"/>
        <end position="1086"/>
    </location>
</feature>
<feature type="region of interest" description="Disordered" evidence="1">
    <location>
        <begin position="925"/>
        <end position="1113"/>
    </location>
</feature>
<feature type="compositionally biased region" description="Polar residues" evidence="1">
    <location>
        <begin position="606"/>
        <end position="623"/>
    </location>
</feature>
<organism evidence="2 3">
    <name type="scientific">Papaver atlanticum</name>
    <dbReference type="NCBI Taxonomy" id="357466"/>
    <lineage>
        <taxon>Eukaryota</taxon>
        <taxon>Viridiplantae</taxon>
        <taxon>Streptophyta</taxon>
        <taxon>Embryophyta</taxon>
        <taxon>Tracheophyta</taxon>
        <taxon>Spermatophyta</taxon>
        <taxon>Magnoliopsida</taxon>
        <taxon>Ranunculales</taxon>
        <taxon>Papaveraceae</taxon>
        <taxon>Papaveroideae</taxon>
        <taxon>Papaver</taxon>
    </lineage>
</organism>
<feature type="compositionally biased region" description="Basic and acidic residues" evidence="1">
    <location>
        <begin position="548"/>
        <end position="558"/>
    </location>
</feature>
<gene>
    <name evidence="2" type="ORF">MKW98_011539</name>
</gene>
<feature type="compositionally biased region" description="Polar residues" evidence="1">
    <location>
        <begin position="454"/>
        <end position="477"/>
    </location>
</feature>
<dbReference type="Proteomes" id="UP001202328">
    <property type="component" value="Unassembled WGS sequence"/>
</dbReference>
<feature type="compositionally biased region" description="Polar residues" evidence="1">
    <location>
        <begin position="790"/>
        <end position="804"/>
    </location>
</feature>
<feature type="region of interest" description="Disordered" evidence="1">
    <location>
        <begin position="1145"/>
        <end position="1195"/>
    </location>
</feature>
<feature type="compositionally biased region" description="Low complexity" evidence="1">
    <location>
        <begin position="380"/>
        <end position="393"/>
    </location>
</feature>
<sequence length="1424" mass="157228">MRSDTTLDYAVFQLSPRRSRCELFVSSNGDTEKLASGLLKPFLTHLTFAEEQARQAVQSIKLEIEKRKNEGIWFTKGTIERFVRFVTTPEVLELVNTFDAEMSQLEAARKIYLQGSENQRSTSSGVDETGAAVAADVTKKELLRAIDVRLGAVKQDLTTACARASAAGFTPDTVSELQFFSERFGAHRLNEACTKFISVNERRPDLICPWTIRGDDRGIRYSSGSDMSVDDQAEESQQKNPQQTSREQDATQHEQSESSSAQQPSSIRGSSSERDDGKESERMTEKDDEKMNELPQKSQHVRRLSVQDRINMFENKQKEQTPKSSSGGKVVVTKSVELRRMSSDMSSSGQTAEKAVLRRWSGTSDMSIDQSNEKRETESSDSNPGPSSDSQSQATPLSINQNEDFGESQDTPTSSTAEFLGSLVTKEDSGFKDQTVSHTEVGGFQGSEEAIQPKASSSEATLTDKSASQPQIKTFSGRTKDVSPKDETPSDAEFRARAASQSRFGFFGAEQSAFKLEAGPQTLRRASSSGADLAGLKDQTASQSQFRAKPDLSDDVGVKNRTTSQTQFRASVSRTEDVGPADAPYQVPRLAFPSRSADVKKRDEVSSQIPVRASSPSSMNIFGSDSKDKTMSELQSRPFSGKSKGSSGSRTPSISRPQSRDLASDLSAQQSQWGFQGKIDEAGKKMQFGGYPSGEDDSSFQGMKLQRQSSAPEQIDVLAQPQKGKISKGNQDRNDELQMKADELEKLFAEHKLRVPGDQSTTSRRSKPTPMQMDQVPKAVNRKTVEVSPVTLSAKSTVRPSVSGSGKGAKLDVTPLVKMAENRNYGPELVLTEDSRGKFYDQYMQKRNAKLKEEWSSGRGQKEAKLKVMQDSLERSRVEMEAKFAESAERRDSPLYARQRAEKLRSFNVRSSMSRGQALDFSADMDEILSESSENTQYEQDGSFSETLVRDGSSRSVQSKKHLPNRNQSSSTSRISTIPVPRSSTKSTNSNSGKRRPQPDNPLAQSVPNFSDFRKENTKPSLGATKTANRTQARNYSRSKSTIEGSQLIKDDKPRCQSMRKSIAAPSELKDLSSPLNTQTEQSIYNRFSKKGDSKPFLKKGNGIGPGSGAGVIKMKASTGPDILKIEEEYDDLEDQLEGSAMEMVNEEDEEQEFETELVDGDLKALSYLSDSDDEKLEMTKESEKSNDRPELGDDEVLRSFCQDRDSVAELALPSKFHTSLGQMQDSPSESPVSWNSHAHHPFSYIHESSDVDASMDSPVGSPASWNSQSLAQMEADAARMRKKWGSAQPVVVANSLNHQSRKDVAKGFKRLLKFGRKSRGTESLVDWISATTSEGDDDTDDGRDFTNRSSEDLRKSRMGLSHDVLNDGDLFNEQVQALRSIPNAPAHFRLRDDHLSGSSLKAPKSSFFSLSSFRSKGSESKPR</sequence>
<feature type="region of interest" description="Disordered" evidence="1">
    <location>
        <begin position="217"/>
        <end position="497"/>
    </location>
</feature>
<feature type="compositionally biased region" description="Low complexity" evidence="1">
    <location>
        <begin position="257"/>
        <end position="270"/>
    </location>
</feature>
<evidence type="ECO:0000313" key="2">
    <source>
        <dbReference type="EMBL" id="KAI3871484.1"/>
    </source>
</evidence>
<comment type="caution">
    <text evidence="2">The sequence shown here is derived from an EMBL/GenBank/DDBJ whole genome shotgun (WGS) entry which is preliminary data.</text>
</comment>
<feature type="compositionally biased region" description="Low complexity" evidence="1">
    <location>
        <begin position="982"/>
        <end position="992"/>
    </location>
</feature>
<dbReference type="PANTHER" id="PTHR31008:SF15">
    <property type="entry name" value="GPI-ANCHORED ADHESIN-LIKE PROTEIN"/>
    <property type="match status" value="1"/>
</dbReference>
<evidence type="ECO:0008006" key="4">
    <source>
        <dbReference type="Google" id="ProtNLM"/>
    </source>
</evidence>
<dbReference type="PANTHER" id="PTHR31008">
    <property type="entry name" value="COP1-INTERACTING PROTEIN-RELATED"/>
    <property type="match status" value="1"/>
</dbReference>
<protein>
    <recommendedName>
        <fullName evidence="4">COP1-interacting protein 7</fullName>
    </recommendedName>
</protein>
<dbReference type="EMBL" id="JAJJMB010013055">
    <property type="protein sequence ID" value="KAI3871484.1"/>
    <property type="molecule type" value="Genomic_DNA"/>
</dbReference>
<feature type="compositionally biased region" description="Polar residues" evidence="1">
    <location>
        <begin position="560"/>
        <end position="573"/>
    </location>
</feature>
<feature type="compositionally biased region" description="Low complexity" evidence="1">
    <location>
        <begin position="323"/>
        <end position="335"/>
    </location>
</feature>